<dbReference type="Pfam" id="PF00005">
    <property type="entry name" value="ABC_tran"/>
    <property type="match status" value="1"/>
</dbReference>
<dbReference type="GO" id="GO:0022857">
    <property type="term" value="F:transmembrane transporter activity"/>
    <property type="evidence" value="ECO:0007669"/>
    <property type="project" value="TreeGrafter"/>
</dbReference>
<evidence type="ECO:0000313" key="5">
    <source>
        <dbReference type="EMBL" id="QMS55550.1"/>
    </source>
</evidence>
<dbReference type="CDD" id="cd03255">
    <property type="entry name" value="ABC_MJ0796_LolCDE_FtsE"/>
    <property type="match status" value="1"/>
</dbReference>
<protein>
    <submittedName>
        <fullName evidence="5">Lipoprotein-releasing system ATP-binding protein LolD</fullName>
        <ecNumber evidence="5">3.6.3.-</ecNumber>
    </submittedName>
</protein>
<dbReference type="PROSITE" id="PS50893">
    <property type="entry name" value="ABC_TRANSPORTER_2"/>
    <property type="match status" value="1"/>
</dbReference>
<gene>
    <name evidence="5" type="primary">lolD_1</name>
    <name evidence="5" type="ORF">CIB50_0000235</name>
</gene>
<keyword evidence="2" id="KW-0547">Nucleotide-binding</keyword>
<dbReference type="Proteomes" id="UP000216825">
    <property type="component" value="Chromosome"/>
</dbReference>
<dbReference type="InterPro" id="IPR003439">
    <property type="entry name" value="ABC_transporter-like_ATP-bd"/>
</dbReference>
<sequence>MRSQEIIGVDGLRVEFVTSVETVHAVDGLDVSFGEGEFVGLLGASGSGKTTFVNVLAGLESATAGVVTVAGHDMGALGSAERARLRREDIGVVFQDNNLIQEFTARENVALPLIMGGAKRRDAHAEADDMLGVLGLEGLGGRAPRQLSGGQQQRVGIARALVGGRRVLLADEPTGALDTENSRAIFGLVAELCREGVTVVVATHDSLIEEFADRILVLRDGRLVEDRPAHGAPVSRR</sequence>
<evidence type="ECO:0000256" key="2">
    <source>
        <dbReference type="ARBA" id="ARBA00022741"/>
    </source>
</evidence>
<dbReference type="Gene3D" id="3.40.50.300">
    <property type="entry name" value="P-loop containing nucleotide triphosphate hydrolases"/>
    <property type="match status" value="1"/>
</dbReference>
<dbReference type="EMBL" id="CP059343">
    <property type="protein sequence ID" value="QMS55550.1"/>
    <property type="molecule type" value="Genomic_DNA"/>
</dbReference>
<dbReference type="GO" id="GO:0016887">
    <property type="term" value="F:ATP hydrolysis activity"/>
    <property type="evidence" value="ECO:0007669"/>
    <property type="project" value="InterPro"/>
</dbReference>
<dbReference type="PROSITE" id="PS00211">
    <property type="entry name" value="ABC_TRANSPORTER_1"/>
    <property type="match status" value="1"/>
</dbReference>
<reference evidence="5 6" key="2">
    <citation type="submission" date="2020-07" db="EMBL/GenBank/DDBJ databases">
        <title>Genome of starter culture bacteria Kocuria salsicia reveals its technological properties and safety for usage in meat industry.</title>
        <authorList>
            <person name="Michael M."/>
            <person name="Konstantin K."/>
            <person name="Evgenii K."/>
            <person name="Galina S."/>
            <person name="Oksana K."/>
            <person name="Andrei L."/>
        </authorList>
    </citation>
    <scope>NUCLEOTIDE SEQUENCE [LARGE SCALE GENOMIC DNA]</scope>
    <source>
        <strain evidence="5 6">80</strain>
    </source>
</reference>
<keyword evidence="5" id="KW-0449">Lipoprotein</keyword>
<dbReference type="InterPro" id="IPR027417">
    <property type="entry name" value="P-loop_NTPase"/>
</dbReference>
<keyword evidence="6" id="KW-1185">Reference proteome</keyword>
<reference evidence="6" key="1">
    <citation type="submission" date="2017-08" db="EMBL/GenBank/DDBJ databases">
        <title>Draft Genome Sequence of Kocuria varians 80.</title>
        <authorList>
            <person name="Minaev M."/>
            <person name="Kurbakov K.A."/>
            <person name="Solodovnikova G.I."/>
            <person name="Kuznetsova O.A."/>
            <person name="Lisitsyn A.B."/>
        </authorList>
    </citation>
    <scope>NUCLEOTIDE SEQUENCE [LARGE SCALE GENOMIC DNA]</scope>
    <source>
        <strain evidence="6">80</strain>
    </source>
</reference>
<name>A0A7D7KXA5_KOCVA</name>
<dbReference type="InterPro" id="IPR015854">
    <property type="entry name" value="ABC_transpr_LolD-like"/>
</dbReference>
<evidence type="ECO:0000259" key="4">
    <source>
        <dbReference type="PROSITE" id="PS50893"/>
    </source>
</evidence>
<dbReference type="GO" id="GO:0005886">
    <property type="term" value="C:plasma membrane"/>
    <property type="evidence" value="ECO:0007669"/>
    <property type="project" value="TreeGrafter"/>
</dbReference>
<dbReference type="GO" id="GO:0005524">
    <property type="term" value="F:ATP binding"/>
    <property type="evidence" value="ECO:0007669"/>
    <property type="project" value="UniProtKB-KW"/>
</dbReference>
<proteinExistence type="predicted"/>
<organism evidence="5 6">
    <name type="scientific">Kocuria varians</name>
    <name type="common">Micrococcus varians</name>
    <dbReference type="NCBI Taxonomy" id="1272"/>
    <lineage>
        <taxon>Bacteria</taxon>
        <taxon>Bacillati</taxon>
        <taxon>Actinomycetota</taxon>
        <taxon>Actinomycetes</taxon>
        <taxon>Micrococcales</taxon>
        <taxon>Micrococcaceae</taxon>
        <taxon>Kocuria</taxon>
    </lineage>
</organism>
<dbReference type="SMART" id="SM00382">
    <property type="entry name" value="AAA"/>
    <property type="match status" value="1"/>
</dbReference>
<keyword evidence="5" id="KW-0378">Hydrolase</keyword>
<dbReference type="RefSeq" id="WP_083482290.1">
    <property type="nucleotide sequence ID" value="NZ_CP059343.1"/>
</dbReference>
<accession>A0A7D7KXA5</accession>
<dbReference type="PANTHER" id="PTHR24220">
    <property type="entry name" value="IMPORT ATP-BINDING PROTEIN"/>
    <property type="match status" value="1"/>
</dbReference>
<dbReference type="EC" id="3.6.3.-" evidence="5"/>
<dbReference type="KEGG" id="kvr:CIB50_0000235"/>
<dbReference type="SUPFAM" id="SSF52540">
    <property type="entry name" value="P-loop containing nucleoside triphosphate hydrolases"/>
    <property type="match status" value="1"/>
</dbReference>
<dbReference type="InterPro" id="IPR003593">
    <property type="entry name" value="AAA+_ATPase"/>
</dbReference>
<dbReference type="AlphaFoldDB" id="A0A7D7KXA5"/>
<feature type="domain" description="ABC transporter" evidence="4">
    <location>
        <begin position="1"/>
        <end position="237"/>
    </location>
</feature>
<dbReference type="InterPro" id="IPR017871">
    <property type="entry name" value="ABC_transporter-like_CS"/>
</dbReference>
<evidence type="ECO:0000256" key="3">
    <source>
        <dbReference type="ARBA" id="ARBA00022840"/>
    </source>
</evidence>
<keyword evidence="3 5" id="KW-0067">ATP-binding</keyword>
<keyword evidence="1" id="KW-0813">Transport</keyword>
<dbReference type="InterPro" id="IPR017911">
    <property type="entry name" value="MacB-like_ATP-bd"/>
</dbReference>
<evidence type="ECO:0000256" key="1">
    <source>
        <dbReference type="ARBA" id="ARBA00022448"/>
    </source>
</evidence>
<evidence type="ECO:0000313" key="6">
    <source>
        <dbReference type="Proteomes" id="UP000216825"/>
    </source>
</evidence>